<protein>
    <submittedName>
        <fullName evidence="1">Uncharacterized protein</fullName>
    </submittedName>
</protein>
<reference evidence="1" key="1">
    <citation type="journal article" date="2023" name="Mol. Phylogenet. Evol.">
        <title>Genome-scale phylogeny and comparative genomics of the fungal order Sordariales.</title>
        <authorList>
            <person name="Hensen N."/>
            <person name="Bonometti L."/>
            <person name="Westerberg I."/>
            <person name="Brannstrom I.O."/>
            <person name="Guillou S."/>
            <person name="Cros-Aarteil S."/>
            <person name="Calhoun S."/>
            <person name="Haridas S."/>
            <person name="Kuo A."/>
            <person name="Mondo S."/>
            <person name="Pangilinan J."/>
            <person name="Riley R."/>
            <person name="LaButti K."/>
            <person name="Andreopoulos B."/>
            <person name="Lipzen A."/>
            <person name="Chen C."/>
            <person name="Yan M."/>
            <person name="Daum C."/>
            <person name="Ng V."/>
            <person name="Clum A."/>
            <person name="Steindorff A."/>
            <person name="Ohm R.A."/>
            <person name="Martin F."/>
            <person name="Silar P."/>
            <person name="Natvig D.O."/>
            <person name="Lalanne C."/>
            <person name="Gautier V."/>
            <person name="Ament-Velasquez S.L."/>
            <person name="Kruys A."/>
            <person name="Hutchinson M.I."/>
            <person name="Powell A.J."/>
            <person name="Barry K."/>
            <person name="Miller A.N."/>
            <person name="Grigoriev I.V."/>
            <person name="Debuchy R."/>
            <person name="Gladieux P."/>
            <person name="Hiltunen Thoren M."/>
            <person name="Johannesson H."/>
        </authorList>
    </citation>
    <scope>NUCLEOTIDE SEQUENCE</scope>
    <source>
        <strain evidence="1">SMH4131-1</strain>
    </source>
</reference>
<dbReference type="Pfam" id="PF18647">
    <property type="entry name" value="Fungal_lectin_2"/>
    <property type="match status" value="1"/>
</dbReference>
<dbReference type="AlphaFoldDB" id="A0AAE0IYU6"/>
<name>A0AAE0IYU6_9PEZI</name>
<comment type="caution">
    <text evidence="1">The sequence shown here is derived from an EMBL/GenBank/DDBJ whole genome shotgun (WGS) entry which is preliminary data.</text>
</comment>
<accession>A0AAE0IYU6</accession>
<proteinExistence type="predicted"/>
<sequence length="268" mass="30025">MPDFIAQNFHPNEKGHNTIASFGLTKAMDLRASVLGVNPPACELIIDKFTCWADTGSRSYATASVLDKSYKDFCNTLKPPAHTLGWKSEKTYQAGSVDEHTFKLQLSNKVTDYNKTECLDSLARVVHRCNTDKAGVMNWKQGGQHIRGEYTYELNLNRTNRPWPMPTKPVSRCEGWYKFLLSTYTIEGGGFASWDSGSETLRPSQDGCYGLGTTKPKFMYYNSPTKEGYEWKYTFRTPIFVRHRCFTNNKVIKGAGGDAGSGCKGNDG</sequence>
<dbReference type="EMBL" id="JAUEPO010000002">
    <property type="protein sequence ID" value="KAK3333759.1"/>
    <property type="molecule type" value="Genomic_DNA"/>
</dbReference>
<gene>
    <name evidence="1" type="ORF">B0T19DRAFT_135910</name>
</gene>
<keyword evidence="2" id="KW-1185">Reference proteome</keyword>
<evidence type="ECO:0000313" key="1">
    <source>
        <dbReference type="EMBL" id="KAK3333759.1"/>
    </source>
</evidence>
<organism evidence="1 2">
    <name type="scientific">Cercophora scortea</name>
    <dbReference type="NCBI Taxonomy" id="314031"/>
    <lineage>
        <taxon>Eukaryota</taxon>
        <taxon>Fungi</taxon>
        <taxon>Dikarya</taxon>
        <taxon>Ascomycota</taxon>
        <taxon>Pezizomycotina</taxon>
        <taxon>Sordariomycetes</taxon>
        <taxon>Sordariomycetidae</taxon>
        <taxon>Sordariales</taxon>
        <taxon>Lasiosphaeriaceae</taxon>
        <taxon>Cercophora</taxon>
    </lineage>
</organism>
<dbReference type="Proteomes" id="UP001286456">
    <property type="component" value="Unassembled WGS sequence"/>
</dbReference>
<reference evidence="1" key="2">
    <citation type="submission" date="2023-06" db="EMBL/GenBank/DDBJ databases">
        <authorList>
            <consortium name="Lawrence Berkeley National Laboratory"/>
            <person name="Haridas S."/>
            <person name="Hensen N."/>
            <person name="Bonometti L."/>
            <person name="Westerberg I."/>
            <person name="Brannstrom I.O."/>
            <person name="Guillou S."/>
            <person name="Cros-Aarteil S."/>
            <person name="Calhoun S."/>
            <person name="Kuo A."/>
            <person name="Mondo S."/>
            <person name="Pangilinan J."/>
            <person name="Riley R."/>
            <person name="Labutti K."/>
            <person name="Andreopoulos B."/>
            <person name="Lipzen A."/>
            <person name="Chen C."/>
            <person name="Yanf M."/>
            <person name="Daum C."/>
            <person name="Ng V."/>
            <person name="Clum A."/>
            <person name="Steindorff A."/>
            <person name="Ohm R."/>
            <person name="Martin F."/>
            <person name="Silar P."/>
            <person name="Natvig D."/>
            <person name="Lalanne C."/>
            <person name="Gautier V."/>
            <person name="Ament-Velasquez S.L."/>
            <person name="Kruys A."/>
            <person name="Hutchinson M.I."/>
            <person name="Powell A.J."/>
            <person name="Barry K."/>
            <person name="Miller A.N."/>
            <person name="Grigoriev I.V."/>
            <person name="Debuchy R."/>
            <person name="Gladieux P."/>
            <person name="Thoren M.H."/>
            <person name="Johannesson H."/>
        </authorList>
    </citation>
    <scope>NUCLEOTIDE SEQUENCE</scope>
    <source>
        <strain evidence="1">SMH4131-1</strain>
    </source>
</reference>
<evidence type="ECO:0000313" key="2">
    <source>
        <dbReference type="Proteomes" id="UP001286456"/>
    </source>
</evidence>